<dbReference type="EMBL" id="HE573024">
    <property type="protein sequence ID" value="CCC50155.1"/>
    <property type="molecule type" value="Genomic_DNA"/>
</dbReference>
<name>G0TZX5_TRYVY</name>
<reference evidence="1" key="1">
    <citation type="journal article" date="2012" name="Proc. Natl. Acad. Sci. U.S.A.">
        <title>Antigenic diversity is generated by distinct evolutionary mechanisms in African trypanosome species.</title>
        <authorList>
            <person name="Jackson A.P."/>
            <person name="Berry A."/>
            <person name="Aslett M."/>
            <person name="Allison H.C."/>
            <person name="Burton P."/>
            <person name="Vavrova-Anderson J."/>
            <person name="Brown R."/>
            <person name="Browne H."/>
            <person name="Corton N."/>
            <person name="Hauser H."/>
            <person name="Gamble J."/>
            <person name="Gilderthorp R."/>
            <person name="Marcello L."/>
            <person name="McQuillan J."/>
            <person name="Otto T.D."/>
            <person name="Quail M.A."/>
            <person name="Sanders M.J."/>
            <person name="van Tonder A."/>
            <person name="Ginger M.L."/>
            <person name="Field M.C."/>
            <person name="Barry J.D."/>
            <person name="Hertz-Fowler C."/>
            <person name="Berriman M."/>
        </authorList>
    </citation>
    <scope>NUCLEOTIDE SEQUENCE</scope>
    <source>
        <strain evidence="1">Y486</strain>
    </source>
</reference>
<evidence type="ECO:0000313" key="1">
    <source>
        <dbReference type="EMBL" id="CCC50155.1"/>
    </source>
</evidence>
<organism evidence="1">
    <name type="scientific">Trypanosoma vivax (strain Y486)</name>
    <dbReference type="NCBI Taxonomy" id="1055687"/>
    <lineage>
        <taxon>Eukaryota</taxon>
        <taxon>Discoba</taxon>
        <taxon>Euglenozoa</taxon>
        <taxon>Kinetoplastea</taxon>
        <taxon>Metakinetoplastina</taxon>
        <taxon>Trypanosomatida</taxon>
        <taxon>Trypanosomatidae</taxon>
        <taxon>Trypanosoma</taxon>
        <taxon>Duttonella</taxon>
    </lineage>
</organism>
<dbReference type="VEuPathDB" id="TriTrypDB:TvY486_0807620"/>
<protein>
    <submittedName>
        <fullName evidence="1">Uncharacterized protein</fullName>
    </submittedName>
</protein>
<proteinExistence type="predicted"/>
<accession>G0TZX5</accession>
<dbReference type="AlphaFoldDB" id="G0TZX5"/>
<sequence length="160" mass="18066">MTHQVSSFPFTLGILQSNASKTRSLFLNNSFLLLHISGGCQGRPRHYFVGTMNEKGSFKAVGMGKTISFCSGRRGEGGKEWDSYLCPPLKNIFIACSRARFCTTQTCTEIQNVTFFFFFFVCLFHRLRSHWLISNTIRTATRSSLDYCAHHITSSDVALL</sequence>
<gene>
    <name evidence="1" type="ORF">TVY486_0807620</name>
</gene>